<dbReference type="Proteomes" id="UP001144612">
    <property type="component" value="Unassembled WGS sequence"/>
</dbReference>
<organism evidence="4 5">
    <name type="scientific">Clostridium brassicae</name>
    <dbReference type="NCBI Taxonomy" id="2999072"/>
    <lineage>
        <taxon>Bacteria</taxon>
        <taxon>Bacillati</taxon>
        <taxon>Bacillota</taxon>
        <taxon>Clostridia</taxon>
        <taxon>Eubacteriales</taxon>
        <taxon>Clostridiaceae</taxon>
        <taxon>Clostridium</taxon>
    </lineage>
</organism>
<accession>A0ABT4D722</accession>
<evidence type="ECO:0000256" key="2">
    <source>
        <dbReference type="ARBA" id="ARBA00006573"/>
    </source>
</evidence>
<comment type="subcellular location">
    <subcellularLocation>
        <location evidence="1">Spore core</location>
    </subcellularLocation>
</comment>
<dbReference type="RefSeq" id="WP_268060026.1">
    <property type="nucleotide sequence ID" value="NZ_JAPQFJ010000002.1"/>
</dbReference>
<comment type="caution">
    <text evidence="4">The sequence shown here is derived from an EMBL/GenBank/DDBJ whole genome shotgun (WGS) entry which is preliminary data.</text>
</comment>
<evidence type="ECO:0000256" key="1">
    <source>
        <dbReference type="ARBA" id="ARBA00004288"/>
    </source>
</evidence>
<name>A0ABT4D722_9CLOT</name>
<keyword evidence="5" id="KW-1185">Reference proteome</keyword>
<protein>
    <submittedName>
        <fullName evidence="4">Small, acid-soluble spore protein, H family</fullName>
    </submittedName>
</protein>
<dbReference type="EMBL" id="JAPQFJ010000002">
    <property type="protein sequence ID" value="MCY6957498.1"/>
    <property type="molecule type" value="Genomic_DNA"/>
</dbReference>
<reference evidence="4" key="1">
    <citation type="submission" date="2022-12" db="EMBL/GenBank/DDBJ databases">
        <title>Clostridium sp. nov., isolated from industrial wastewater.</title>
        <authorList>
            <person name="Jiayan W."/>
        </authorList>
    </citation>
    <scope>NUCLEOTIDE SEQUENCE</scope>
    <source>
        <strain evidence="4">ZC22-4</strain>
    </source>
</reference>
<evidence type="ECO:0000313" key="5">
    <source>
        <dbReference type="Proteomes" id="UP001144612"/>
    </source>
</evidence>
<comment type="similarity">
    <text evidence="2">Belongs to the SspH family.</text>
</comment>
<sequence length="63" mass="7372">MKRLREIVTNNEDVKILYEGHPVWIERIDSDAETVQVRMLDTKQVKGVYAKELVNTEDVTNIK</sequence>
<gene>
    <name evidence="4" type="ORF">OW729_02630</name>
</gene>
<evidence type="ECO:0000313" key="4">
    <source>
        <dbReference type="EMBL" id="MCY6957498.1"/>
    </source>
</evidence>
<keyword evidence="3" id="KW-0749">Sporulation</keyword>
<evidence type="ECO:0000256" key="3">
    <source>
        <dbReference type="ARBA" id="ARBA00022969"/>
    </source>
</evidence>
<proteinExistence type="inferred from homology"/>
<dbReference type="Pfam" id="PF08141">
    <property type="entry name" value="SspH"/>
    <property type="match status" value="1"/>
</dbReference>
<dbReference type="InterPro" id="IPR012610">
    <property type="entry name" value="SASP_SspH"/>
</dbReference>